<comment type="caution">
    <text evidence="1">The sequence shown here is derived from an EMBL/GenBank/DDBJ whole genome shotgun (WGS) entry which is preliminary data.</text>
</comment>
<keyword evidence="2" id="KW-1185">Reference proteome</keyword>
<dbReference type="EMBL" id="JALPRX010000096">
    <property type="protein sequence ID" value="MCK8786797.1"/>
    <property type="molecule type" value="Genomic_DNA"/>
</dbReference>
<sequence length="122" mass="12586">MSTFASTFTYRVNVKGATLPLSGDPTNWPGAVGNTVTGGSGNDQIWTPGYGATLNGGAGDDTYYVTGGETVVEAANGGIDTIYTYAAYNIMPENVENMVLSTWSTYVKGNALNNLIAGGDGN</sequence>
<protein>
    <recommendedName>
        <fullName evidence="3">Hemolysin type calcium-binding protein</fullName>
    </recommendedName>
</protein>
<feature type="non-terminal residue" evidence="1">
    <location>
        <position position="122"/>
    </location>
</feature>
<dbReference type="InterPro" id="IPR011049">
    <property type="entry name" value="Serralysin-like_metalloprot_C"/>
</dbReference>
<accession>A0A9X1YDN2</accession>
<name>A0A9X1YDN2_9PROT</name>
<reference evidence="1" key="1">
    <citation type="submission" date="2022-04" db="EMBL/GenBank/DDBJ databases">
        <title>Roseomonas acroporae sp. nov., isolated from coral Acropora digitifera.</title>
        <authorList>
            <person name="Sun H."/>
        </authorList>
    </citation>
    <scope>NUCLEOTIDE SEQUENCE</scope>
    <source>
        <strain evidence="1">NAR14</strain>
    </source>
</reference>
<dbReference type="PRINTS" id="PR00313">
    <property type="entry name" value="CABNDNGRPT"/>
</dbReference>
<evidence type="ECO:0000313" key="2">
    <source>
        <dbReference type="Proteomes" id="UP001139516"/>
    </source>
</evidence>
<evidence type="ECO:0000313" key="1">
    <source>
        <dbReference type="EMBL" id="MCK8786797.1"/>
    </source>
</evidence>
<dbReference type="Gene3D" id="2.150.10.10">
    <property type="entry name" value="Serralysin-like metalloprotease, C-terminal"/>
    <property type="match status" value="1"/>
</dbReference>
<evidence type="ECO:0008006" key="3">
    <source>
        <dbReference type="Google" id="ProtNLM"/>
    </source>
</evidence>
<dbReference type="Proteomes" id="UP001139516">
    <property type="component" value="Unassembled WGS sequence"/>
</dbReference>
<proteinExistence type="predicted"/>
<dbReference type="AlphaFoldDB" id="A0A9X1YDN2"/>
<organism evidence="1 2">
    <name type="scientific">Roseomonas acroporae</name>
    <dbReference type="NCBI Taxonomy" id="2937791"/>
    <lineage>
        <taxon>Bacteria</taxon>
        <taxon>Pseudomonadati</taxon>
        <taxon>Pseudomonadota</taxon>
        <taxon>Alphaproteobacteria</taxon>
        <taxon>Acetobacterales</taxon>
        <taxon>Roseomonadaceae</taxon>
        <taxon>Roseomonas</taxon>
    </lineage>
</organism>
<gene>
    <name evidence="1" type="ORF">M0638_20710</name>
</gene>
<dbReference type="SUPFAM" id="SSF51120">
    <property type="entry name" value="beta-Roll"/>
    <property type="match status" value="1"/>
</dbReference>